<evidence type="ECO:0000256" key="5">
    <source>
        <dbReference type="SAM" id="Phobius"/>
    </source>
</evidence>
<dbReference type="RefSeq" id="WP_011712785.1">
    <property type="nucleotide sequence ID" value="NC_008576.1"/>
</dbReference>
<dbReference type="Pfam" id="PF00916">
    <property type="entry name" value="Sulfate_transp"/>
    <property type="match status" value="1"/>
</dbReference>
<feature type="transmembrane region" description="Helical" evidence="5">
    <location>
        <begin position="392"/>
        <end position="424"/>
    </location>
</feature>
<organism evidence="8 9">
    <name type="scientific">Magnetococcus marinus (strain ATCC BAA-1437 / JCM 17883 / MC-1)</name>
    <dbReference type="NCBI Taxonomy" id="156889"/>
    <lineage>
        <taxon>Bacteria</taxon>
        <taxon>Pseudomonadati</taxon>
        <taxon>Pseudomonadota</taxon>
        <taxon>Magnetococcia</taxon>
        <taxon>Magnetococcales</taxon>
        <taxon>Magnetococcaceae</taxon>
        <taxon>Magnetococcus</taxon>
    </lineage>
</organism>
<dbReference type="HOGENOM" id="CLU_003182_4_2_5"/>
<feature type="transmembrane region" description="Helical" evidence="5">
    <location>
        <begin position="299"/>
        <end position="318"/>
    </location>
</feature>
<dbReference type="PANTHER" id="PTHR43310">
    <property type="entry name" value="SULFATE TRANSPORTER YBAR-RELATED"/>
    <property type="match status" value="1"/>
</dbReference>
<dbReference type="Gene3D" id="3.30.750.24">
    <property type="entry name" value="STAS domain"/>
    <property type="match status" value="1"/>
</dbReference>
<dbReference type="PROSITE" id="PS50042">
    <property type="entry name" value="CNMP_BINDING_3"/>
    <property type="match status" value="1"/>
</dbReference>
<feature type="transmembrane region" description="Helical" evidence="5">
    <location>
        <begin position="99"/>
        <end position="121"/>
    </location>
</feature>
<reference evidence="9" key="1">
    <citation type="journal article" date="2009" name="Appl. Environ. Microbiol.">
        <title>Complete genome sequence of the chemolithoautotrophic marine magnetotactic coccus strain MC-1.</title>
        <authorList>
            <person name="Schubbe S."/>
            <person name="Williams T.J."/>
            <person name="Xie G."/>
            <person name="Kiss H.E."/>
            <person name="Brettin T.S."/>
            <person name="Martinez D."/>
            <person name="Ross C.A."/>
            <person name="Schuler D."/>
            <person name="Cox B.L."/>
            <person name="Nealson K.H."/>
            <person name="Bazylinski D.A."/>
        </authorList>
    </citation>
    <scope>NUCLEOTIDE SEQUENCE [LARGE SCALE GENOMIC DNA]</scope>
    <source>
        <strain evidence="9">ATCC BAA-1437 / JCM 17883 / MC-1</strain>
    </source>
</reference>
<evidence type="ECO:0000256" key="4">
    <source>
        <dbReference type="ARBA" id="ARBA00023136"/>
    </source>
</evidence>
<dbReference type="Proteomes" id="UP000002586">
    <property type="component" value="Chromosome"/>
</dbReference>
<dbReference type="SUPFAM" id="SSF52091">
    <property type="entry name" value="SpoIIaa-like"/>
    <property type="match status" value="1"/>
</dbReference>
<feature type="transmembrane region" description="Helical" evidence="5">
    <location>
        <begin position="330"/>
        <end position="351"/>
    </location>
</feature>
<dbReference type="SUPFAM" id="SSF51206">
    <property type="entry name" value="cAMP-binding domain-like"/>
    <property type="match status" value="1"/>
</dbReference>
<feature type="domain" description="Cyclic nucleotide-binding" evidence="6">
    <location>
        <begin position="603"/>
        <end position="695"/>
    </location>
</feature>
<keyword evidence="3 5" id="KW-1133">Transmembrane helix</keyword>
<feature type="transmembrane region" description="Helical" evidence="5">
    <location>
        <begin position="263"/>
        <end position="287"/>
    </location>
</feature>
<dbReference type="Pfam" id="PF01740">
    <property type="entry name" value="STAS"/>
    <property type="match status" value="1"/>
</dbReference>
<name>A0L6N5_MAGMM</name>
<dbReference type="InterPro" id="IPR000595">
    <property type="entry name" value="cNMP-bd_dom"/>
</dbReference>
<feature type="transmembrane region" description="Helical" evidence="5">
    <location>
        <begin position="133"/>
        <end position="150"/>
    </location>
</feature>
<evidence type="ECO:0000313" key="9">
    <source>
        <dbReference type="Proteomes" id="UP000002586"/>
    </source>
</evidence>
<dbReference type="PANTHER" id="PTHR43310:SF2">
    <property type="entry name" value="SLC26A_SULP TRANSPORTER DOMAIN-CONTAINING PROTEIN"/>
    <property type="match status" value="1"/>
</dbReference>
<dbReference type="Gene3D" id="2.60.120.10">
    <property type="entry name" value="Jelly Rolls"/>
    <property type="match status" value="1"/>
</dbReference>
<evidence type="ECO:0000259" key="7">
    <source>
        <dbReference type="PROSITE" id="PS50801"/>
    </source>
</evidence>
<dbReference type="AlphaFoldDB" id="A0L6N5"/>
<dbReference type="Pfam" id="PF00027">
    <property type="entry name" value="cNMP_binding"/>
    <property type="match status" value="1"/>
</dbReference>
<protein>
    <submittedName>
        <fullName evidence="8">Cyclic nucleotide-binding protein</fullName>
    </submittedName>
</protein>
<evidence type="ECO:0000256" key="1">
    <source>
        <dbReference type="ARBA" id="ARBA00004141"/>
    </source>
</evidence>
<dbReference type="GO" id="GO:0016020">
    <property type="term" value="C:membrane"/>
    <property type="evidence" value="ECO:0007669"/>
    <property type="project" value="UniProtKB-SubCell"/>
</dbReference>
<dbReference type="InterPro" id="IPR011547">
    <property type="entry name" value="SLC26A/SulP_dom"/>
</dbReference>
<dbReference type="SMART" id="SM00100">
    <property type="entry name" value="cNMP"/>
    <property type="match status" value="1"/>
</dbReference>
<keyword evidence="9" id="KW-1185">Reference proteome</keyword>
<proteinExistence type="predicted"/>
<dbReference type="STRING" id="156889.Mmc1_1111"/>
<dbReference type="InterPro" id="IPR002645">
    <property type="entry name" value="STAS_dom"/>
</dbReference>
<dbReference type="CDD" id="cd07042">
    <property type="entry name" value="STAS_SulP_like_sulfate_transporter"/>
    <property type="match status" value="1"/>
</dbReference>
<dbReference type="InterPro" id="IPR018490">
    <property type="entry name" value="cNMP-bd_dom_sf"/>
</dbReference>
<dbReference type="KEGG" id="mgm:Mmc1_1111"/>
<reference evidence="8 9" key="2">
    <citation type="journal article" date="2012" name="Int. J. Syst. Evol. Microbiol.">
        <title>Magnetococcus marinus gen. nov., sp. nov., a marine, magnetotactic bacterium that represents a novel lineage (Magnetococcaceae fam. nov.; Magnetococcales ord. nov.) at the base of the Alphaproteobacteria.</title>
        <authorList>
            <person name="Bazylinski D.A."/>
            <person name="Williams T.J."/>
            <person name="Lefevre C.T."/>
            <person name="Berg R.J."/>
            <person name="Zhang C.L."/>
            <person name="Bowser S.S."/>
            <person name="Dean A.J."/>
            <person name="Beveridge T.J."/>
        </authorList>
    </citation>
    <scope>NUCLEOTIDE SEQUENCE [LARGE SCALE GENOMIC DNA]</scope>
    <source>
        <strain evidence="9">ATCC BAA-1437 / JCM 17883 / MC-1</strain>
    </source>
</reference>
<evidence type="ECO:0000313" key="8">
    <source>
        <dbReference type="EMBL" id="ABK43628.1"/>
    </source>
</evidence>
<feature type="domain" description="STAS" evidence="7">
    <location>
        <begin position="464"/>
        <end position="569"/>
    </location>
</feature>
<sequence length="729" mass="80010">MFVKQWSKNLVVGFFIGLLNITYGISLAALIFPNQLEQFMPTAIGMVLVAFLVGGIVVALGSALKGVIAAPQSNTAAILPLMTGAIAATLYSRGLDEQVLPTVIAAILITTLLSGLSLLIMGHYGLGKVIRNIPHPVMGGFMASTGWLLLQGGFVVMTGHPLSFTFLPNMLAPEILTLWAPGLAFALLLLLSELYSRHFLVIPALMVSLIALVHGVLYFADISMTEAMTIGWLLEVREPDILWPPVSLHDFSLVNWGLLTTEIYPILTILVIGSISLLFNVSSLELVAPKAELDLNRELKAASFASLAGFAVGGLASAHQPPYTFLAWRLGAASKWTGVIAALTCGMVFFVDARNLSYLPIALLGGMPVYIGIILLREWLWRSWGRLPISDYLLVLVITVAVAFAGFLAGVAVGLVMAIFLFVINYSHVDVVKYEISGKHYCSNVERGKARRDFLRQHGHAIHILTLNGFLFFGSSQKLLDRINAHVEVHNNQTQFLILDFAHVNHIDTSGALGLKNFISQAKATGITMIYTGLNDNHVSLFIKMGLVDKNFNEENGRFNALDQGVAWCEEQLLKEYDGSTYEPTDWTALLTRIMGSTEMATRILPYLKELSLKSGDILFEQGEVTDGLYIIESGKIAIYFSHPDGWTKQVRILEQGTLVGEMGLYHTLPRSAAAIVEESGIVHHFSHANYQRLLKEDPLVAAHLSAAISRLLTERILFDEARYRVMFS</sequence>
<evidence type="ECO:0000256" key="2">
    <source>
        <dbReference type="ARBA" id="ARBA00022692"/>
    </source>
</evidence>
<dbReference type="PROSITE" id="PS50801">
    <property type="entry name" value="STAS"/>
    <property type="match status" value="1"/>
</dbReference>
<feature type="transmembrane region" description="Helical" evidence="5">
    <location>
        <begin position="76"/>
        <end position="93"/>
    </location>
</feature>
<keyword evidence="4 5" id="KW-0472">Membrane</keyword>
<feature type="transmembrane region" description="Helical" evidence="5">
    <location>
        <begin position="44"/>
        <end position="64"/>
    </location>
</feature>
<feature type="transmembrane region" description="Helical" evidence="5">
    <location>
        <begin position="12"/>
        <end position="32"/>
    </location>
</feature>
<dbReference type="eggNOG" id="COG0659">
    <property type="taxonomic scope" value="Bacteria"/>
</dbReference>
<dbReference type="InterPro" id="IPR036513">
    <property type="entry name" value="STAS_dom_sf"/>
</dbReference>
<accession>A0L6N5</accession>
<dbReference type="OrthoDB" id="9771198at2"/>
<gene>
    <name evidence="8" type="ordered locus">Mmc1_1111</name>
</gene>
<feature type="transmembrane region" description="Helical" evidence="5">
    <location>
        <begin position="170"/>
        <end position="191"/>
    </location>
</feature>
<dbReference type="InterPro" id="IPR052706">
    <property type="entry name" value="Membrane-Transporter-like"/>
</dbReference>
<evidence type="ECO:0000256" key="3">
    <source>
        <dbReference type="ARBA" id="ARBA00022989"/>
    </source>
</evidence>
<feature type="transmembrane region" description="Helical" evidence="5">
    <location>
        <begin position="358"/>
        <end position="380"/>
    </location>
</feature>
<evidence type="ECO:0000259" key="6">
    <source>
        <dbReference type="PROSITE" id="PS50042"/>
    </source>
</evidence>
<keyword evidence="2 5" id="KW-0812">Transmembrane</keyword>
<dbReference type="InterPro" id="IPR014710">
    <property type="entry name" value="RmlC-like_jellyroll"/>
</dbReference>
<feature type="transmembrane region" description="Helical" evidence="5">
    <location>
        <begin position="198"/>
        <end position="220"/>
    </location>
</feature>
<dbReference type="eggNOG" id="COG0664">
    <property type="taxonomic scope" value="Bacteria"/>
</dbReference>
<dbReference type="EMBL" id="CP000471">
    <property type="protein sequence ID" value="ABK43628.1"/>
    <property type="molecule type" value="Genomic_DNA"/>
</dbReference>
<dbReference type="CDD" id="cd00038">
    <property type="entry name" value="CAP_ED"/>
    <property type="match status" value="1"/>
</dbReference>
<comment type="subcellular location">
    <subcellularLocation>
        <location evidence="1">Membrane</location>
        <topology evidence="1">Multi-pass membrane protein</topology>
    </subcellularLocation>
</comment>